<dbReference type="VEuPathDB" id="VectorBase:PPAI010886"/>
<protein>
    <submittedName>
        <fullName evidence="1">Uncharacterized protein</fullName>
    </submittedName>
</protein>
<reference evidence="1" key="1">
    <citation type="submission" date="2022-08" db="UniProtKB">
        <authorList>
            <consortium name="EnsemblMetazoa"/>
        </authorList>
    </citation>
    <scope>IDENTIFICATION</scope>
    <source>
        <strain evidence="1">Israel</strain>
    </source>
</reference>
<evidence type="ECO:0000313" key="2">
    <source>
        <dbReference type="Proteomes" id="UP000092462"/>
    </source>
</evidence>
<organism evidence="1 2">
    <name type="scientific">Phlebotomus papatasi</name>
    <name type="common">Sandfly</name>
    <dbReference type="NCBI Taxonomy" id="29031"/>
    <lineage>
        <taxon>Eukaryota</taxon>
        <taxon>Metazoa</taxon>
        <taxon>Ecdysozoa</taxon>
        <taxon>Arthropoda</taxon>
        <taxon>Hexapoda</taxon>
        <taxon>Insecta</taxon>
        <taxon>Pterygota</taxon>
        <taxon>Neoptera</taxon>
        <taxon>Endopterygota</taxon>
        <taxon>Diptera</taxon>
        <taxon>Nematocera</taxon>
        <taxon>Psychodoidea</taxon>
        <taxon>Psychodidae</taxon>
        <taxon>Phlebotomus</taxon>
        <taxon>Phlebotomus</taxon>
    </lineage>
</organism>
<dbReference type="EMBL" id="AJVK01001896">
    <property type="status" value="NOT_ANNOTATED_CDS"/>
    <property type="molecule type" value="Genomic_DNA"/>
</dbReference>
<sequence length="167" mass="18447">MPNASACFLAFSRRSAMLEFLLWAAAMAAILRGYDEDNRKSSVLLVRPELDPITTAPVIAAAYYKDKKKLFWAGKLENPGKCFVSETPPQTEKQINKNELLAAIPRKKAERGNCGLERTPSPETCQLPLANAAEKLRVVMSCQQAAELPDDPYTFTEPPATTIFTTP</sequence>
<keyword evidence="2" id="KW-1185">Reference proteome</keyword>
<proteinExistence type="predicted"/>
<dbReference type="EMBL" id="AJVK01001897">
    <property type="status" value="NOT_ANNOTATED_CDS"/>
    <property type="molecule type" value="Genomic_DNA"/>
</dbReference>
<evidence type="ECO:0000313" key="1">
    <source>
        <dbReference type="EnsemblMetazoa" id="PPAI010886-PA"/>
    </source>
</evidence>
<dbReference type="Proteomes" id="UP000092462">
    <property type="component" value="Unassembled WGS sequence"/>
</dbReference>
<accession>A0A1B0F0D2</accession>
<dbReference type="AlphaFoldDB" id="A0A1B0F0D2"/>
<name>A0A1B0F0D2_PHLPP</name>
<dbReference type="EnsemblMetazoa" id="PPAI010886-RA">
    <property type="protein sequence ID" value="PPAI010886-PA"/>
    <property type="gene ID" value="PPAI010886"/>
</dbReference>